<comment type="similarity">
    <text evidence="2">Belongs to the TfdA dioxygenase family.</text>
</comment>
<dbReference type="PANTHER" id="PTHR43779">
    <property type="entry name" value="DIOXYGENASE RV0097-RELATED"/>
    <property type="match status" value="1"/>
</dbReference>
<comment type="cofactor">
    <cofactor evidence="1">
        <name>Fe(2+)</name>
        <dbReference type="ChEBI" id="CHEBI:29033"/>
    </cofactor>
</comment>
<evidence type="ECO:0000256" key="6">
    <source>
        <dbReference type="ARBA" id="ARBA00023004"/>
    </source>
</evidence>
<dbReference type="STRING" id="402600.SAMN05216188_110245"/>
<accession>A0A1H9NKA7</accession>
<protein>
    <submittedName>
        <fullName evidence="8">Taurine dioxygenase</fullName>
    </submittedName>
</protein>
<evidence type="ECO:0000313" key="8">
    <source>
        <dbReference type="EMBL" id="SER36089.1"/>
    </source>
</evidence>
<dbReference type="Proteomes" id="UP000199352">
    <property type="component" value="Unassembled WGS sequence"/>
</dbReference>
<dbReference type="InterPro" id="IPR051178">
    <property type="entry name" value="TfdA_dioxygenase"/>
</dbReference>
<keyword evidence="9" id="KW-1185">Reference proteome</keyword>
<dbReference type="SUPFAM" id="SSF51197">
    <property type="entry name" value="Clavaminate synthase-like"/>
    <property type="match status" value="1"/>
</dbReference>
<evidence type="ECO:0000259" key="7">
    <source>
        <dbReference type="Pfam" id="PF02668"/>
    </source>
</evidence>
<proteinExistence type="inferred from homology"/>
<evidence type="ECO:0000256" key="5">
    <source>
        <dbReference type="ARBA" id="ARBA00023002"/>
    </source>
</evidence>
<dbReference type="RefSeq" id="WP_089953588.1">
    <property type="nucleotide sequence ID" value="NZ_FOFR01000010.1"/>
</dbReference>
<dbReference type="InterPro" id="IPR042098">
    <property type="entry name" value="TauD-like_sf"/>
</dbReference>
<organism evidence="8 9">
    <name type="scientific">Lentzea xinjiangensis</name>
    <dbReference type="NCBI Taxonomy" id="402600"/>
    <lineage>
        <taxon>Bacteria</taxon>
        <taxon>Bacillati</taxon>
        <taxon>Actinomycetota</taxon>
        <taxon>Actinomycetes</taxon>
        <taxon>Pseudonocardiales</taxon>
        <taxon>Pseudonocardiaceae</taxon>
        <taxon>Lentzea</taxon>
    </lineage>
</organism>
<gene>
    <name evidence="8" type="ORF">SAMN05216188_110245</name>
</gene>
<keyword evidence="4 8" id="KW-0223">Dioxygenase</keyword>
<dbReference type="OrthoDB" id="581608at2"/>
<evidence type="ECO:0000256" key="4">
    <source>
        <dbReference type="ARBA" id="ARBA00022964"/>
    </source>
</evidence>
<feature type="domain" description="TauD/TfdA-like" evidence="7">
    <location>
        <begin position="7"/>
        <end position="269"/>
    </location>
</feature>
<dbReference type="InterPro" id="IPR003819">
    <property type="entry name" value="TauD/TfdA-like"/>
</dbReference>
<dbReference type="PANTHER" id="PTHR43779:SF3">
    <property type="entry name" value="(3R)-3-[(CARBOXYMETHYL)AMINO]FATTY ACID OXYGENASE_DECARBOXYLASE"/>
    <property type="match status" value="1"/>
</dbReference>
<dbReference type="GO" id="GO:0051213">
    <property type="term" value="F:dioxygenase activity"/>
    <property type="evidence" value="ECO:0007669"/>
    <property type="project" value="UniProtKB-KW"/>
</dbReference>
<sequence length="296" mass="33412">MRLRPAPGQALGAEVTGFELENASADDLKTLRAGIYEHQLLLLKEQHLDPAGFIALGKALGTIETYYEPMYHHPEHPEIFVSGSKPGENFKGVPQTGKFWHADYSFMPNPFGITMTYPQIVPTTRRGTYYLDMAKAFADLPESLRNTLRGTKVEHSARRYVKIRPSDVYKPMHEVLADIERTTPAVYHPTVFRHPVTGVEVLYVSEAASFGFVDRNGVRLPGEILQEVLERTGQLDPECRDPRIHLQTFVKGDLLIWDNRVLVHRALHNPAPEPAQSYRVTVHDDEPFFGVEDGNA</sequence>
<reference evidence="9" key="1">
    <citation type="submission" date="2016-10" db="EMBL/GenBank/DDBJ databases">
        <authorList>
            <person name="Varghese N."/>
            <person name="Submissions S."/>
        </authorList>
    </citation>
    <scope>NUCLEOTIDE SEQUENCE [LARGE SCALE GENOMIC DNA]</scope>
    <source>
        <strain evidence="9">CGMCC 4.3525</strain>
    </source>
</reference>
<evidence type="ECO:0000313" key="9">
    <source>
        <dbReference type="Proteomes" id="UP000199352"/>
    </source>
</evidence>
<dbReference type="Gene3D" id="3.60.130.10">
    <property type="entry name" value="Clavaminate synthase-like"/>
    <property type="match status" value="1"/>
</dbReference>
<evidence type="ECO:0000256" key="2">
    <source>
        <dbReference type="ARBA" id="ARBA00005896"/>
    </source>
</evidence>
<keyword evidence="3" id="KW-0479">Metal-binding</keyword>
<dbReference type="GO" id="GO:0046872">
    <property type="term" value="F:metal ion binding"/>
    <property type="evidence" value="ECO:0007669"/>
    <property type="project" value="UniProtKB-KW"/>
</dbReference>
<keyword evidence="6" id="KW-0408">Iron</keyword>
<dbReference type="EMBL" id="FOFR01000010">
    <property type="protein sequence ID" value="SER36089.1"/>
    <property type="molecule type" value="Genomic_DNA"/>
</dbReference>
<keyword evidence="5" id="KW-0560">Oxidoreductase</keyword>
<evidence type="ECO:0000256" key="1">
    <source>
        <dbReference type="ARBA" id="ARBA00001954"/>
    </source>
</evidence>
<dbReference type="AlphaFoldDB" id="A0A1H9NKA7"/>
<name>A0A1H9NKA7_9PSEU</name>
<evidence type="ECO:0000256" key="3">
    <source>
        <dbReference type="ARBA" id="ARBA00022723"/>
    </source>
</evidence>
<dbReference type="Pfam" id="PF02668">
    <property type="entry name" value="TauD"/>
    <property type="match status" value="1"/>
</dbReference>